<dbReference type="RefSeq" id="XP_066079615.1">
    <property type="nucleotide sequence ID" value="XM_066223518.1"/>
</dbReference>
<keyword evidence="2" id="KW-1185">Reference proteome</keyword>
<evidence type="ECO:0000313" key="2">
    <source>
        <dbReference type="Proteomes" id="UP001355207"/>
    </source>
</evidence>
<dbReference type="GeneID" id="91098482"/>
<name>A0AAX4K6Y6_9TREE</name>
<sequence>MASTSPWISNPQGMVRDLAEAMTNGNRDLGPSDDELGWIEGWGKKEGERKIIMEVIKSRIELGWPYNYKALLLLGKMPESELGGLEEKLGKLADSAQSVVGFKSIKELAKPLWEKAKAELAKKEEEEMKKKQAAIQAMWGGLWANDSYQQPTLQQYGGFMGWPYPYAAPPGVARNAYGNWSGKPPEEWSQTPVTALPQVSPFSRTGYYAIQPEPPQSSGKPPSSVSVYVGIGPKPANAIAIGESLPLGLTELQEKASTDLKSRGW</sequence>
<evidence type="ECO:0000313" key="1">
    <source>
        <dbReference type="EMBL" id="WWC92853.1"/>
    </source>
</evidence>
<organism evidence="1 2">
    <name type="scientific">Kwoniella dendrophila CBS 6074</name>
    <dbReference type="NCBI Taxonomy" id="1295534"/>
    <lineage>
        <taxon>Eukaryota</taxon>
        <taxon>Fungi</taxon>
        <taxon>Dikarya</taxon>
        <taxon>Basidiomycota</taxon>
        <taxon>Agaricomycotina</taxon>
        <taxon>Tremellomycetes</taxon>
        <taxon>Tremellales</taxon>
        <taxon>Cryptococcaceae</taxon>
        <taxon>Kwoniella</taxon>
    </lineage>
</organism>
<dbReference type="Proteomes" id="UP001355207">
    <property type="component" value="Chromosome 11"/>
</dbReference>
<reference evidence="1 2" key="1">
    <citation type="submission" date="2024-01" db="EMBL/GenBank/DDBJ databases">
        <title>Comparative genomics of Cryptococcus and Kwoniella reveals pathogenesis evolution and contrasting modes of karyotype evolution via chromosome fusion or intercentromeric recombination.</title>
        <authorList>
            <person name="Coelho M.A."/>
            <person name="David-Palma M."/>
            <person name="Shea T."/>
            <person name="Bowers K."/>
            <person name="McGinley-Smith S."/>
            <person name="Mohammad A.W."/>
            <person name="Gnirke A."/>
            <person name="Yurkov A.M."/>
            <person name="Nowrousian M."/>
            <person name="Sun S."/>
            <person name="Cuomo C.A."/>
            <person name="Heitman J."/>
        </authorList>
    </citation>
    <scope>NUCLEOTIDE SEQUENCE [LARGE SCALE GENOMIC DNA]</scope>
    <source>
        <strain evidence="1 2">CBS 6074</strain>
    </source>
</reference>
<protein>
    <submittedName>
        <fullName evidence="1">Uncharacterized protein</fullName>
    </submittedName>
</protein>
<dbReference type="EMBL" id="CP144108">
    <property type="protein sequence ID" value="WWC92853.1"/>
    <property type="molecule type" value="Genomic_DNA"/>
</dbReference>
<proteinExistence type="predicted"/>
<gene>
    <name evidence="1" type="ORF">L201_007814</name>
</gene>
<dbReference type="AlphaFoldDB" id="A0AAX4K6Y6"/>
<accession>A0AAX4K6Y6</accession>